<protein>
    <recommendedName>
        <fullName evidence="2 5">Methionyl-tRNA formyltransferase</fullName>
        <ecNumber evidence="2 5">2.1.2.9</ecNumber>
    </recommendedName>
</protein>
<proteinExistence type="inferred from homology"/>
<dbReference type="GO" id="GO:0005829">
    <property type="term" value="C:cytosol"/>
    <property type="evidence" value="ECO:0007669"/>
    <property type="project" value="TreeGrafter"/>
</dbReference>
<evidence type="ECO:0000256" key="1">
    <source>
        <dbReference type="ARBA" id="ARBA00010699"/>
    </source>
</evidence>
<dbReference type="HAMAP" id="MF_00182">
    <property type="entry name" value="Formyl_trans"/>
    <property type="match status" value="1"/>
</dbReference>
<dbReference type="InterPro" id="IPR044135">
    <property type="entry name" value="Met-tRNA-FMT_C"/>
</dbReference>
<dbReference type="EMBL" id="NXLV01000004">
    <property type="protein sequence ID" value="RDU71163.1"/>
    <property type="molecule type" value="Genomic_DNA"/>
</dbReference>
<dbReference type="OrthoDB" id="9802815at2"/>
<gene>
    <name evidence="5" type="primary">fmt</name>
    <name evidence="8" type="ORF">CQA58_03350</name>
</gene>
<dbReference type="Proteomes" id="UP000257045">
    <property type="component" value="Unassembled WGS sequence"/>
</dbReference>
<organism evidence="8 9">
    <name type="scientific">Helicobacter brantae</name>
    <dbReference type="NCBI Taxonomy" id="375927"/>
    <lineage>
        <taxon>Bacteria</taxon>
        <taxon>Pseudomonadati</taxon>
        <taxon>Campylobacterota</taxon>
        <taxon>Epsilonproteobacteria</taxon>
        <taxon>Campylobacterales</taxon>
        <taxon>Helicobacteraceae</taxon>
        <taxon>Helicobacter</taxon>
    </lineage>
</organism>
<keyword evidence="3 5" id="KW-0808">Transferase</keyword>
<evidence type="ECO:0000259" key="7">
    <source>
        <dbReference type="Pfam" id="PF02911"/>
    </source>
</evidence>
<dbReference type="NCBIfam" id="TIGR00460">
    <property type="entry name" value="fmt"/>
    <property type="match status" value="1"/>
</dbReference>
<comment type="caution">
    <text evidence="8">The sequence shown here is derived from an EMBL/GenBank/DDBJ whole genome shotgun (WGS) entry which is preliminary data.</text>
</comment>
<dbReference type="InterPro" id="IPR011034">
    <property type="entry name" value="Formyl_transferase-like_C_sf"/>
</dbReference>
<evidence type="ECO:0000256" key="2">
    <source>
        <dbReference type="ARBA" id="ARBA00012261"/>
    </source>
</evidence>
<evidence type="ECO:0000313" key="8">
    <source>
        <dbReference type="EMBL" id="RDU71163.1"/>
    </source>
</evidence>
<dbReference type="InterPro" id="IPR005794">
    <property type="entry name" value="Fmt"/>
</dbReference>
<dbReference type="AlphaFoldDB" id="A0A3D8J1A7"/>
<keyword evidence="9" id="KW-1185">Reference proteome</keyword>
<comment type="catalytic activity">
    <reaction evidence="5">
        <text>L-methionyl-tRNA(fMet) + (6R)-10-formyltetrahydrofolate = N-formyl-L-methionyl-tRNA(fMet) + (6S)-5,6,7,8-tetrahydrofolate + H(+)</text>
        <dbReference type="Rhea" id="RHEA:24380"/>
        <dbReference type="Rhea" id="RHEA-COMP:9952"/>
        <dbReference type="Rhea" id="RHEA-COMP:9953"/>
        <dbReference type="ChEBI" id="CHEBI:15378"/>
        <dbReference type="ChEBI" id="CHEBI:57453"/>
        <dbReference type="ChEBI" id="CHEBI:78530"/>
        <dbReference type="ChEBI" id="CHEBI:78844"/>
        <dbReference type="ChEBI" id="CHEBI:195366"/>
        <dbReference type="EC" id="2.1.2.9"/>
    </reaction>
</comment>
<dbReference type="Gene3D" id="3.40.50.12230">
    <property type="match status" value="1"/>
</dbReference>
<dbReference type="GO" id="GO:0004479">
    <property type="term" value="F:methionyl-tRNA formyltransferase activity"/>
    <property type="evidence" value="ECO:0007669"/>
    <property type="project" value="UniProtKB-UniRule"/>
</dbReference>
<evidence type="ECO:0000259" key="6">
    <source>
        <dbReference type="Pfam" id="PF00551"/>
    </source>
</evidence>
<comment type="similarity">
    <text evidence="1 5">Belongs to the Fmt family.</text>
</comment>
<dbReference type="CDD" id="cd08704">
    <property type="entry name" value="Met_tRNA_FMT_C"/>
    <property type="match status" value="1"/>
</dbReference>
<accession>A0A3D8J1A7</accession>
<dbReference type="SUPFAM" id="SSF53328">
    <property type="entry name" value="Formyltransferase"/>
    <property type="match status" value="1"/>
</dbReference>
<sequence length="301" mass="33494">MKVKIAFFGTPLFAREILELLSSSHQIVAVITQPDRPFGRKQELKASEVKEYALTQNYPIYQPQSLDDTLLNELCTLGAEVFVVVAFGQFFPSSYLQARLCLNIHASLLPSMRGASPLQEMILQDERKFGVSVMKMDEGMDSGEIMALSYLQSPHNLSLEVLSHSLAHLGGKVLLKTLSLLPSIKGMKQIHCDATYCKKIKKEEGCVDFSSGKVIINKLLAFSSWPSVFLENGLKITQAEFIPSKRSERVGEIVEIDESGVEVACLDGVLKVYEVQPPSKQKMKASDYIRGKRAKKGEIFC</sequence>
<reference evidence="8 9" key="1">
    <citation type="submission" date="2018-04" db="EMBL/GenBank/DDBJ databases">
        <title>Novel Campyloabacter and Helicobacter Species and Strains.</title>
        <authorList>
            <person name="Mannion A.J."/>
            <person name="Shen Z."/>
            <person name="Fox J.G."/>
        </authorList>
    </citation>
    <scope>NUCLEOTIDE SEQUENCE [LARGE SCALE GENOMIC DNA]</scope>
    <source>
        <strain evidence="8 9">MIT 04-9366</strain>
    </source>
</reference>
<feature type="domain" description="Formyl transferase C-terminal" evidence="7">
    <location>
        <begin position="199"/>
        <end position="293"/>
    </location>
</feature>
<evidence type="ECO:0000313" key="9">
    <source>
        <dbReference type="Proteomes" id="UP000257045"/>
    </source>
</evidence>
<feature type="binding site" evidence="5">
    <location>
        <begin position="107"/>
        <end position="110"/>
    </location>
    <ligand>
        <name>(6S)-5,6,7,8-tetrahydrofolate</name>
        <dbReference type="ChEBI" id="CHEBI:57453"/>
    </ligand>
</feature>
<dbReference type="InterPro" id="IPR005793">
    <property type="entry name" value="Formyl_trans_C"/>
</dbReference>
<keyword evidence="4 5" id="KW-0648">Protein biosynthesis</keyword>
<dbReference type="Pfam" id="PF02911">
    <property type="entry name" value="Formyl_trans_C"/>
    <property type="match status" value="1"/>
</dbReference>
<evidence type="ECO:0000256" key="3">
    <source>
        <dbReference type="ARBA" id="ARBA00022679"/>
    </source>
</evidence>
<evidence type="ECO:0000256" key="4">
    <source>
        <dbReference type="ARBA" id="ARBA00022917"/>
    </source>
</evidence>
<dbReference type="InterPro" id="IPR041711">
    <property type="entry name" value="Met-tRNA-FMT_N"/>
</dbReference>
<dbReference type="InterPro" id="IPR002376">
    <property type="entry name" value="Formyl_transf_N"/>
</dbReference>
<comment type="function">
    <text evidence="5">Attaches a formyl group to the free amino group of methionyl-tRNA(fMet). The formyl group appears to play a dual role in the initiator identity of N-formylmethionyl-tRNA by promoting its recognition by IF2 and preventing the misappropriation of this tRNA by the elongation apparatus.</text>
</comment>
<name>A0A3D8J1A7_9HELI</name>
<evidence type="ECO:0000256" key="5">
    <source>
        <dbReference type="HAMAP-Rule" id="MF_00182"/>
    </source>
</evidence>
<dbReference type="Pfam" id="PF00551">
    <property type="entry name" value="Formyl_trans_N"/>
    <property type="match status" value="1"/>
</dbReference>
<feature type="domain" description="Formyl transferase N-terminal" evidence="6">
    <location>
        <begin position="4"/>
        <end position="177"/>
    </location>
</feature>
<dbReference type="EC" id="2.1.2.9" evidence="2 5"/>
<dbReference type="InterPro" id="IPR036477">
    <property type="entry name" value="Formyl_transf_N_sf"/>
</dbReference>
<dbReference type="CDD" id="cd08646">
    <property type="entry name" value="FMT_core_Met-tRNA-FMT_N"/>
    <property type="match status" value="1"/>
</dbReference>
<dbReference type="PANTHER" id="PTHR11138">
    <property type="entry name" value="METHIONYL-TRNA FORMYLTRANSFERASE"/>
    <property type="match status" value="1"/>
</dbReference>
<dbReference type="SUPFAM" id="SSF50486">
    <property type="entry name" value="FMT C-terminal domain-like"/>
    <property type="match status" value="1"/>
</dbReference>
<dbReference type="PANTHER" id="PTHR11138:SF5">
    <property type="entry name" value="METHIONYL-TRNA FORMYLTRANSFERASE, MITOCHONDRIAL"/>
    <property type="match status" value="1"/>
</dbReference>